<dbReference type="AlphaFoldDB" id="A0A6C0D462"/>
<evidence type="ECO:0000256" key="1">
    <source>
        <dbReference type="SAM" id="Phobius"/>
    </source>
</evidence>
<organism evidence="2">
    <name type="scientific">viral metagenome</name>
    <dbReference type="NCBI Taxonomy" id="1070528"/>
    <lineage>
        <taxon>unclassified sequences</taxon>
        <taxon>metagenomes</taxon>
        <taxon>organismal metagenomes</taxon>
    </lineage>
</organism>
<name>A0A6C0D462_9ZZZZ</name>
<feature type="transmembrane region" description="Helical" evidence="1">
    <location>
        <begin position="43"/>
        <end position="62"/>
    </location>
</feature>
<protein>
    <recommendedName>
        <fullName evidence="3">DUF2177 family protein</fullName>
    </recommendedName>
</protein>
<proteinExistence type="predicted"/>
<dbReference type="EMBL" id="MN739535">
    <property type="protein sequence ID" value="QHT11598.1"/>
    <property type="molecule type" value="Genomic_DNA"/>
</dbReference>
<feature type="transmembrane region" description="Helical" evidence="1">
    <location>
        <begin position="5"/>
        <end position="23"/>
    </location>
</feature>
<sequence length="122" mass="14072">MWRALAIISAIMLVLDFTYLYLFRDFMLPLLKKVQKAEVKINIMPAIACYLLLVSGLYYFIIRKKAPIKDAILLGLLIYGVYETTNYAFFKDWSPLLVLVDTLWGGILLGTTTFLYYKIAKS</sequence>
<keyword evidence="1" id="KW-1133">Transmembrane helix</keyword>
<dbReference type="InterPro" id="IPR018687">
    <property type="entry name" value="DUF2177_membr"/>
</dbReference>
<evidence type="ECO:0000313" key="2">
    <source>
        <dbReference type="EMBL" id="QHT11598.1"/>
    </source>
</evidence>
<dbReference type="Pfam" id="PF09945">
    <property type="entry name" value="DUF2177"/>
    <property type="match status" value="1"/>
</dbReference>
<keyword evidence="1" id="KW-0812">Transmembrane</keyword>
<reference evidence="2" key="1">
    <citation type="journal article" date="2020" name="Nature">
        <title>Giant virus diversity and host interactions through global metagenomics.</title>
        <authorList>
            <person name="Schulz F."/>
            <person name="Roux S."/>
            <person name="Paez-Espino D."/>
            <person name="Jungbluth S."/>
            <person name="Walsh D.A."/>
            <person name="Denef V.J."/>
            <person name="McMahon K.D."/>
            <person name="Konstantinidis K.T."/>
            <person name="Eloe-Fadrosh E.A."/>
            <person name="Kyrpides N.C."/>
            <person name="Woyke T."/>
        </authorList>
    </citation>
    <scope>NUCLEOTIDE SEQUENCE</scope>
    <source>
        <strain evidence="2">GVMAG-M-3300023174-116</strain>
    </source>
</reference>
<keyword evidence="1" id="KW-0472">Membrane</keyword>
<feature type="transmembrane region" description="Helical" evidence="1">
    <location>
        <begin position="71"/>
        <end position="90"/>
    </location>
</feature>
<feature type="transmembrane region" description="Helical" evidence="1">
    <location>
        <begin position="96"/>
        <end position="117"/>
    </location>
</feature>
<evidence type="ECO:0008006" key="3">
    <source>
        <dbReference type="Google" id="ProtNLM"/>
    </source>
</evidence>
<accession>A0A6C0D462</accession>